<evidence type="ECO:0000259" key="1">
    <source>
        <dbReference type="Pfam" id="PF01878"/>
    </source>
</evidence>
<proteinExistence type="predicted"/>
<sequence>MQVCHGKAAPLKRLQGGDVVVYYSPVVHFGEKTPCQSFTAIGCVKDKAPYQVHMFDEFYPYRRDVEWFDSEIAAIKPLLPMLSFTSGNSNWGYKFRFGLFEIAQDDIRTIARAMLVAPQFIS</sequence>
<comment type="caution">
    <text evidence="2">The sequence shown here is derived from an EMBL/GenBank/DDBJ whole genome shotgun (WGS) entry which is preliminary data.</text>
</comment>
<dbReference type="AlphaFoldDB" id="A0AAJ5BHM1"/>
<dbReference type="CDD" id="cd21132">
    <property type="entry name" value="EVE-like"/>
    <property type="match status" value="1"/>
</dbReference>
<evidence type="ECO:0000313" key="2">
    <source>
        <dbReference type="EMBL" id="SFD00583.1"/>
    </source>
</evidence>
<gene>
    <name evidence="2" type="ORF">SAMN02745723_106202</name>
</gene>
<dbReference type="Gene3D" id="3.10.590.10">
    <property type="entry name" value="ph1033 like domains"/>
    <property type="match status" value="1"/>
</dbReference>
<dbReference type="Proteomes" id="UP000226420">
    <property type="component" value="Unassembled WGS sequence"/>
</dbReference>
<evidence type="ECO:0000313" key="3">
    <source>
        <dbReference type="Proteomes" id="UP000226420"/>
    </source>
</evidence>
<name>A0AAJ5BHM1_9GAMM</name>
<dbReference type="EMBL" id="FOLW01000006">
    <property type="protein sequence ID" value="SFD00583.1"/>
    <property type="molecule type" value="Genomic_DNA"/>
</dbReference>
<dbReference type="NCBIfam" id="NF002616">
    <property type="entry name" value="PRK02268.1-2"/>
    <property type="match status" value="1"/>
</dbReference>
<dbReference type="SUPFAM" id="SSF88697">
    <property type="entry name" value="PUA domain-like"/>
    <property type="match status" value="1"/>
</dbReference>
<dbReference type="InterPro" id="IPR015947">
    <property type="entry name" value="PUA-like_sf"/>
</dbReference>
<organism evidence="2 3">
    <name type="scientific">Pragia fontium DSM 5563 = ATCC 49100</name>
    <dbReference type="NCBI Taxonomy" id="1122977"/>
    <lineage>
        <taxon>Bacteria</taxon>
        <taxon>Pseudomonadati</taxon>
        <taxon>Pseudomonadota</taxon>
        <taxon>Gammaproteobacteria</taxon>
        <taxon>Enterobacterales</taxon>
        <taxon>Budviciaceae</taxon>
        <taxon>Pragia</taxon>
    </lineage>
</organism>
<feature type="domain" description="EVE" evidence="1">
    <location>
        <begin position="1"/>
        <end position="112"/>
    </location>
</feature>
<accession>A0AAJ5BHM1</accession>
<protein>
    <submittedName>
        <fullName evidence="2">EVE domain-containing protein</fullName>
    </submittedName>
</protein>
<dbReference type="InterPro" id="IPR002740">
    <property type="entry name" value="EVE_domain"/>
</dbReference>
<reference evidence="2 3" key="1">
    <citation type="submission" date="2016-10" db="EMBL/GenBank/DDBJ databases">
        <authorList>
            <person name="Varghese N."/>
            <person name="Submissions S."/>
        </authorList>
    </citation>
    <scope>NUCLEOTIDE SEQUENCE [LARGE SCALE GENOMIC DNA]</scope>
    <source>
        <strain evidence="2 3">DSM 5563</strain>
    </source>
</reference>
<dbReference type="Pfam" id="PF01878">
    <property type="entry name" value="EVE"/>
    <property type="match status" value="1"/>
</dbReference>